<protein>
    <submittedName>
        <fullName evidence="2">Uncharacterized protein</fullName>
    </submittedName>
</protein>
<dbReference type="Proteomes" id="UP000288805">
    <property type="component" value="Unassembled WGS sequence"/>
</dbReference>
<evidence type="ECO:0000313" key="3">
    <source>
        <dbReference type="Proteomes" id="UP000288805"/>
    </source>
</evidence>
<gene>
    <name evidence="2" type="ORF">CK203_053374</name>
</gene>
<sequence length="210" mass="23475">MAQTRGASPAPSPRCTMRQKPSSAQVPSDSPSLAAEAPRIPYSEGGEAIGPFSPIFQRRYETRRPPTTPWATTSCLESSVRCPSTRGPRLQVPGSHLELLSLRVALDFYLSMTNHGVRSPTAIHFSIDGHPSVLEVRHIAEALQISYEPEDPYVFHQWSLVSQRDMVHILSRGTSIDSVFLPKELLPWMLLIDVVLRSNLFPLQHSVQRR</sequence>
<accession>A0A438H0E1</accession>
<evidence type="ECO:0000256" key="1">
    <source>
        <dbReference type="SAM" id="MobiDB-lite"/>
    </source>
</evidence>
<evidence type="ECO:0000313" key="2">
    <source>
        <dbReference type="EMBL" id="RVW77681.1"/>
    </source>
</evidence>
<comment type="caution">
    <text evidence="2">The sequence shown here is derived from an EMBL/GenBank/DDBJ whole genome shotgun (WGS) entry which is preliminary data.</text>
</comment>
<dbReference type="EMBL" id="QGNW01000309">
    <property type="protein sequence ID" value="RVW77681.1"/>
    <property type="molecule type" value="Genomic_DNA"/>
</dbReference>
<feature type="region of interest" description="Disordered" evidence="1">
    <location>
        <begin position="1"/>
        <end position="50"/>
    </location>
</feature>
<dbReference type="AlphaFoldDB" id="A0A438H0E1"/>
<feature type="compositionally biased region" description="Polar residues" evidence="1">
    <location>
        <begin position="19"/>
        <end position="31"/>
    </location>
</feature>
<name>A0A438H0E1_VITVI</name>
<reference evidence="2 3" key="1">
    <citation type="journal article" date="2018" name="PLoS Genet.">
        <title>Population sequencing reveals clonal diversity and ancestral inbreeding in the grapevine cultivar Chardonnay.</title>
        <authorList>
            <person name="Roach M.J."/>
            <person name="Johnson D.L."/>
            <person name="Bohlmann J."/>
            <person name="van Vuuren H.J."/>
            <person name="Jones S.J."/>
            <person name="Pretorius I.S."/>
            <person name="Schmidt S.A."/>
            <person name="Borneman A.R."/>
        </authorList>
    </citation>
    <scope>NUCLEOTIDE SEQUENCE [LARGE SCALE GENOMIC DNA]</scope>
    <source>
        <strain evidence="3">cv. Chardonnay</strain>
        <tissue evidence="2">Leaf</tissue>
    </source>
</reference>
<proteinExistence type="predicted"/>
<organism evidence="2 3">
    <name type="scientific">Vitis vinifera</name>
    <name type="common">Grape</name>
    <dbReference type="NCBI Taxonomy" id="29760"/>
    <lineage>
        <taxon>Eukaryota</taxon>
        <taxon>Viridiplantae</taxon>
        <taxon>Streptophyta</taxon>
        <taxon>Embryophyta</taxon>
        <taxon>Tracheophyta</taxon>
        <taxon>Spermatophyta</taxon>
        <taxon>Magnoliopsida</taxon>
        <taxon>eudicotyledons</taxon>
        <taxon>Gunneridae</taxon>
        <taxon>Pentapetalae</taxon>
        <taxon>rosids</taxon>
        <taxon>Vitales</taxon>
        <taxon>Vitaceae</taxon>
        <taxon>Viteae</taxon>
        <taxon>Vitis</taxon>
    </lineage>
</organism>